<protein>
    <submittedName>
        <fullName evidence="1">P-loop containing nucleoside triphosphate hydrolase protein</fullName>
    </submittedName>
</protein>
<dbReference type="EMBL" id="MU001749">
    <property type="protein sequence ID" value="KAF2800306.1"/>
    <property type="molecule type" value="Genomic_DNA"/>
</dbReference>
<feature type="non-terminal residue" evidence="1">
    <location>
        <position position="1"/>
    </location>
</feature>
<dbReference type="AlphaFoldDB" id="A0A6A6XUR0"/>
<dbReference type="Proteomes" id="UP000799757">
    <property type="component" value="Unassembled WGS sequence"/>
</dbReference>
<reference evidence="1" key="1">
    <citation type="journal article" date="2020" name="Stud. Mycol.">
        <title>101 Dothideomycetes genomes: a test case for predicting lifestyles and emergence of pathogens.</title>
        <authorList>
            <person name="Haridas S."/>
            <person name="Albert R."/>
            <person name="Binder M."/>
            <person name="Bloem J."/>
            <person name="Labutti K."/>
            <person name="Salamov A."/>
            <person name="Andreopoulos B."/>
            <person name="Baker S."/>
            <person name="Barry K."/>
            <person name="Bills G."/>
            <person name="Bluhm B."/>
            <person name="Cannon C."/>
            <person name="Castanera R."/>
            <person name="Culley D."/>
            <person name="Daum C."/>
            <person name="Ezra D."/>
            <person name="Gonzalez J."/>
            <person name="Henrissat B."/>
            <person name="Kuo A."/>
            <person name="Liang C."/>
            <person name="Lipzen A."/>
            <person name="Lutzoni F."/>
            <person name="Magnuson J."/>
            <person name="Mondo S."/>
            <person name="Nolan M."/>
            <person name="Ohm R."/>
            <person name="Pangilinan J."/>
            <person name="Park H.-J."/>
            <person name="Ramirez L."/>
            <person name="Alfaro M."/>
            <person name="Sun H."/>
            <person name="Tritt A."/>
            <person name="Yoshinaga Y."/>
            <person name="Zwiers L.-H."/>
            <person name="Turgeon B."/>
            <person name="Goodwin S."/>
            <person name="Spatafora J."/>
            <person name="Crous P."/>
            <person name="Grigoriev I."/>
        </authorList>
    </citation>
    <scope>NUCLEOTIDE SEQUENCE</scope>
    <source>
        <strain evidence="1">CBS 109.77</strain>
    </source>
</reference>
<gene>
    <name evidence="1" type="ORF">K505DRAFT_228995</name>
</gene>
<organism evidence="1 2">
    <name type="scientific">Melanomma pulvis-pyrius CBS 109.77</name>
    <dbReference type="NCBI Taxonomy" id="1314802"/>
    <lineage>
        <taxon>Eukaryota</taxon>
        <taxon>Fungi</taxon>
        <taxon>Dikarya</taxon>
        <taxon>Ascomycota</taxon>
        <taxon>Pezizomycotina</taxon>
        <taxon>Dothideomycetes</taxon>
        <taxon>Pleosporomycetidae</taxon>
        <taxon>Pleosporales</taxon>
        <taxon>Melanommataceae</taxon>
        <taxon>Melanomma</taxon>
    </lineage>
</organism>
<keyword evidence="1" id="KW-0378">Hydrolase</keyword>
<dbReference type="InterPro" id="IPR039421">
    <property type="entry name" value="Type_1_exporter"/>
</dbReference>
<sequence length="113" mass="12208">SLSAGQQQLFSLGRALLRRRANGGSGGRGGGILLLDEMSSAVDHETEALMQDIVDREFAGYTVVSVAHRLEMAVRFADTVVVMDGGAVVEMGTPRDLVLRDGGWFRRLYRAGL</sequence>
<dbReference type="GO" id="GO:0090374">
    <property type="term" value="P:oligopeptide export from mitochondrion"/>
    <property type="evidence" value="ECO:0007669"/>
    <property type="project" value="TreeGrafter"/>
</dbReference>
<proteinExistence type="predicted"/>
<name>A0A6A6XUR0_9PLEO</name>
<dbReference type="InterPro" id="IPR027417">
    <property type="entry name" value="P-loop_NTPase"/>
</dbReference>
<dbReference type="OrthoDB" id="6500128at2759"/>
<keyword evidence="2" id="KW-1185">Reference proteome</keyword>
<accession>A0A6A6XUR0</accession>
<dbReference type="GO" id="GO:0016787">
    <property type="term" value="F:hydrolase activity"/>
    <property type="evidence" value="ECO:0007669"/>
    <property type="project" value="UniProtKB-KW"/>
</dbReference>
<dbReference type="Gene3D" id="3.40.50.300">
    <property type="entry name" value="P-loop containing nucleotide triphosphate hydrolases"/>
    <property type="match status" value="1"/>
</dbReference>
<evidence type="ECO:0000313" key="1">
    <source>
        <dbReference type="EMBL" id="KAF2800306.1"/>
    </source>
</evidence>
<dbReference type="PANTHER" id="PTHR43394">
    <property type="entry name" value="ATP-DEPENDENT PERMEASE MDL1, MITOCHONDRIAL"/>
    <property type="match status" value="1"/>
</dbReference>
<dbReference type="GO" id="GO:0015421">
    <property type="term" value="F:ABC-type oligopeptide transporter activity"/>
    <property type="evidence" value="ECO:0007669"/>
    <property type="project" value="TreeGrafter"/>
</dbReference>
<dbReference type="SUPFAM" id="SSF52540">
    <property type="entry name" value="P-loop containing nucleoside triphosphate hydrolases"/>
    <property type="match status" value="1"/>
</dbReference>
<dbReference type="GO" id="GO:0005743">
    <property type="term" value="C:mitochondrial inner membrane"/>
    <property type="evidence" value="ECO:0007669"/>
    <property type="project" value="TreeGrafter"/>
</dbReference>
<dbReference type="PANTHER" id="PTHR43394:SF1">
    <property type="entry name" value="ATP-BINDING CASSETTE SUB-FAMILY B MEMBER 10, MITOCHONDRIAL"/>
    <property type="match status" value="1"/>
</dbReference>
<evidence type="ECO:0000313" key="2">
    <source>
        <dbReference type="Proteomes" id="UP000799757"/>
    </source>
</evidence>